<organism evidence="5">
    <name type="scientific">Trypanosoma vivax (strain Y486)</name>
    <dbReference type="NCBI Taxonomy" id="1055687"/>
    <lineage>
        <taxon>Eukaryota</taxon>
        <taxon>Discoba</taxon>
        <taxon>Euglenozoa</taxon>
        <taxon>Kinetoplastea</taxon>
        <taxon>Metakinetoplastina</taxon>
        <taxon>Trypanosomatida</taxon>
        <taxon>Trypanosomatidae</taxon>
        <taxon>Trypanosoma</taxon>
        <taxon>Duttonella</taxon>
    </lineage>
</organism>
<dbReference type="SUPFAM" id="SSF55120">
    <property type="entry name" value="Pseudouridine synthase"/>
    <property type="match status" value="1"/>
</dbReference>
<evidence type="ECO:0000313" key="5">
    <source>
        <dbReference type="EMBL" id="CCC51844.1"/>
    </source>
</evidence>
<comment type="similarity">
    <text evidence="1">Belongs to the pseudouridine synthase TruD family.</text>
</comment>
<proteinExistence type="inferred from homology"/>
<dbReference type="AlphaFoldDB" id="G0U7I6"/>
<dbReference type="PANTHER" id="PTHR13326:SF21">
    <property type="entry name" value="PSEUDOURIDYLATE SYNTHASE PUS7L"/>
    <property type="match status" value="1"/>
</dbReference>
<gene>
    <name evidence="5" type="ORF">TVY486_1008890</name>
</gene>
<protein>
    <recommendedName>
        <fullName evidence="4">TRUD domain-containing protein</fullName>
    </recommendedName>
</protein>
<dbReference type="InterPro" id="IPR042214">
    <property type="entry name" value="TruD_catalytic"/>
</dbReference>
<dbReference type="GO" id="GO:0005634">
    <property type="term" value="C:nucleus"/>
    <property type="evidence" value="ECO:0007669"/>
    <property type="project" value="TreeGrafter"/>
</dbReference>
<dbReference type="PROSITE" id="PS50984">
    <property type="entry name" value="TRUD"/>
    <property type="match status" value="1"/>
</dbReference>
<dbReference type="InterPro" id="IPR020119">
    <property type="entry name" value="PsdUridine_synth_TruD_CS"/>
</dbReference>
<dbReference type="Pfam" id="PF01142">
    <property type="entry name" value="TruD"/>
    <property type="match status" value="1"/>
</dbReference>
<dbReference type="InterPro" id="IPR011760">
    <property type="entry name" value="PsdUridine_synth_TruD_insert"/>
</dbReference>
<dbReference type="VEuPathDB" id="TriTrypDB:TvY486_1008890"/>
<evidence type="ECO:0000256" key="2">
    <source>
        <dbReference type="ARBA" id="ARBA00022694"/>
    </source>
</evidence>
<dbReference type="InterPro" id="IPR020103">
    <property type="entry name" value="PsdUridine_synth_cat_dom_sf"/>
</dbReference>
<keyword evidence="3" id="KW-0413">Isomerase</keyword>
<evidence type="ECO:0000256" key="3">
    <source>
        <dbReference type="ARBA" id="ARBA00023235"/>
    </source>
</evidence>
<dbReference type="Gene3D" id="3.30.2350.20">
    <property type="entry name" value="TruD, catalytic domain"/>
    <property type="match status" value="2"/>
</dbReference>
<dbReference type="InterPro" id="IPR001656">
    <property type="entry name" value="PsdUridine_synth_TruD"/>
</dbReference>
<dbReference type="GO" id="GO:0003723">
    <property type="term" value="F:RNA binding"/>
    <property type="evidence" value="ECO:0007669"/>
    <property type="project" value="InterPro"/>
</dbReference>
<accession>G0U7I6</accession>
<keyword evidence="2" id="KW-0819">tRNA processing</keyword>
<sequence length="662" mass="73193">MPDVCSVADVQSRERRIGMHFSILKEKLPHSGTSASLVLPAVVLKRLCSDFVVRELSPSYNNGAPLVLEPVPVVGESACGGLSGAKRTRGTEDGPEVFPDEQCEKVLAQIRLRLAEALSTEDMESLLSALRAGADCVSISTVLTKIQRTTVHQTVRDLLGKTYLTRTEDGVLLIERATRASRREEDRRLNPRHAQKFLHFTLYKENMDSNRALREVAMCLGLPVRRLLFSGTKDKRAVTLQRVAVQGLAPDKLVAVNSRKFGPECKLKVCGFREMDFGLRLGDTLGNHFQIVLRLLPSSPEISAATLRQIEETIRHEGVVNYYGSQRFGTTDTLTSDVGVKLLSGEFEQAMRLVFRSKASVTPTIAPASEAFERGDYDKALHLLPRHCHQERDVLNHLVRFPRDFLGAFHKIPRTLNMLYCHAVQSLIWNEMASVRLAIALKPLSGDLVLKSRHARALSRARLPQLQKDEEAADLKEAFGFQEDDGLPEVVRLTDEEAASGVFNLTDILLTVPGPDEQLLYPSVAECCRESYLARLAALGAQGLLTTENTLVKTLHYHGTYRPLVVQPQKFSIRSCCTAEATEPILQTDLEALSNPTSHDHTVMAEGPSSDCFESKPHKAMVVEFVLPPGSYATCVLREFSVCCSEGYHSTGAAQVESEPLG</sequence>
<evidence type="ECO:0000256" key="1">
    <source>
        <dbReference type="ARBA" id="ARBA00007953"/>
    </source>
</evidence>
<evidence type="ECO:0000259" key="4">
    <source>
        <dbReference type="PROSITE" id="PS50984"/>
    </source>
</evidence>
<dbReference type="CDD" id="cd02576">
    <property type="entry name" value="PseudoU_synth_ScPUS7"/>
    <property type="match status" value="1"/>
</dbReference>
<dbReference type="GO" id="GO:0008033">
    <property type="term" value="P:tRNA processing"/>
    <property type="evidence" value="ECO:0007669"/>
    <property type="project" value="UniProtKB-KW"/>
</dbReference>
<dbReference type="PROSITE" id="PS01268">
    <property type="entry name" value="UPF0024"/>
    <property type="match status" value="1"/>
</dbReference>
<dbReference type="PIRSF" id="PIRSF037016">
    <property type="entry name" value="Pseudouridin_synth_euk_prd"/>
    <property type="match status" value="1"/>
</dbReference>
<reference evidence="5" key="1">
    <citation type="journal article" date="2012" name="Proc. Natl. Acad. Sci. U.S.A.">
        <title>Antigenic diversity is generated by distinct evolutionary mechanisms in African trypanosome species.</title>
        <authorList>
            <person name="Jackson A.P."/>
            <person name="Berry A."/>
            <person name="Aslett M."/>
            <person name="Allison H.C."/>
            <person name="Burton P."/>
            <person name="Vavrova-Anderson J."/>
            <person name="Brown R."/>
            <person name="Browne H."/>
            <person name="Corton N."/>
            <person name="Hauser H."/>
            <person name="Gamble J."/>
            <person name="Gilderthorp R."/>
            <person name="Marcello L."/>
            <person name="McQuillan J."/>
            <person name="Otto T.D."/>
            <person name="Quail M.A."/>
            <person name="Sanders M.J."/>
            <person name="van Tonder A."/>
            <person name="Ginger M.L."/>
            <person name="Field M.C."/>
            <person name="Barry J.D."/>
            <person name="Hertz-Fowler C."/>
            <person name="Berriman M."/>
        </authorList>
    </citation>
    <scope>NUCLEOTIDE SEQUENCE</scope>
    <source>
        <strain evidence="5">Y486</strain>
    </source>
</reference>
<name>G0U7I6_TRYVY</name>
<dbReference type="PANTHER" id="PTHR13326">
    <property type="entry name" value="TRNA PSEUDOURIDINE SYNTHASE D"/>
    <property type="match status" value="1"/>
</dbReference>
<feature type="domain" description="TRUD" evidence="4">
    <location>
        <begin position="318"/>
        <end position="567"/>
    </location>
</feature>
<dbReference type="GO" id="GO:0001522">
    <property type="term" value="P:pseudouridine synthesis"/>
    <property type="evidence" value="ECO:0007669"/>
    <property type="project" value="InterPro"/>
</dbReference>
<dbReference type="OMA" id="WINYFGH"/>
<dbReference type="GO" id="GO:0009982">
    <property type="term" value="F:pseudouridine synthase activity"/>
    <property type="evidence" value="ECO:0007669"/>
    <property type="project" value="InterPro"/>
</dbReference>
<dbReference type="EMBL" id="HE573026">
    <property type="protein sequence ID" value="CCC51844.1"/>
    <property type="molecule type" value="Genomic_DNA"/>
</dbReference>